<dbReference type="AlphaFoldDB" id="A0AAF1C4X6"/>
<evidence type="ECO:0000313" key="2">
    <source>
        <dbReference type="Proteomes" id="UP001304340"/>
    </source>
</evidence>
<protein>
    <submittedName>
        <fullName evidence="1">Uncharacterized protein</fullName>
    </submittedName>
</protein>
<sequence length="70" mass="7756">MRSCIVTKLGVPIEDEDDEERAGRAFVVCGIELGHEDVYWPDADAQGKAMLREVTVDGEPSFLEQLSPFS</sequence>
<organism evidence="1 2">
    <name type="scientific">Sanguibacter biliveldensis</name>
    <dbReference type="NCBI Taxonomy" id="3030830"/>
    <lineage>
        <taxon>Bacteria</taxon>
        <taxon>Bacillati</taxon>
        <taxon>Actinomycetota</taxon>
        <taxon>Actinomycetes</taxon>
        <taxon>Micrococcales</taxon>
        <taxon>Sanguibacteraceae</taxon>
        <taxon>Sanguibacter</taxon>
    </lineage>
</organism>
<accession>A0AAF1C4X6</accession>
<gene>
    <name evidence="1" type="ORF">SANBI_000993</name>
</gene>
<keyword evidence="2" id="KW-1185">Reference proteome</keyword>
<proteinExistence type="predicted"/>
<dbReference type="KEGG" id="sbil:SANBI_000993"/>
<dbReference type="EMBL" id="CP138359">
    <property type="protein sequence ID" value="WPF83328.1"/>
    <property type="molecule type" value="Genomic_DNA"/>
</dbReference>
<reference evidence="2" key="1">
    <citation type="submission" date="2023-11" db="EMBL/GenBank/DDBJ databases">
        <authorList>
            <person name="Helweg L.P."/>
            <person name="Kiel A."/>
            <person name="Hitz F."/>
            <person name="Ruckert-Reed C."/>
            <person name="Busche T."/>
            <person name="Kaltschmidt B."/>
            <person name="Kaltschmidt C."/>
        </authorList>
    </citation>
    <scope>NUCLEOTIDE SEQUENCE [LARGE SCALE GENOMIC DNA]</scope>
    <source>
        <strain evidence="2">4.1</strain>
    </source>
</reference>
<name>A0AAF1C4X6_9MICO</name>
<dbReference type="RefSeq" id="WP_319159501.1">
    <property type="nucleotide sequence ID" value="NZ_CP138359.1"/>
</dbReference>
<evidence type="ECO:0000313" key="1">
    <source>
        <dbReference type="EMBL" id="WPF83328.1"/>
    </source>
</evidence>
<dbReference type="Proteomes" id="UP001304340">
    <property type="component" value="Chromosome"/>
</dbReference>